<dbReference type="AlphaFoldDB" id="A0AAX2H9W0"/>
<proteinExistence type="predicted"/>
<dbReference type="InterPro" id="IPR018712">
    <property type="entry name" value="Tle1-like_cat"/>
</dbReference>
<comment type="caution">
    <text evidence="2">The sequence shown here is derived from an EMBL/GenBank/DDBJ whole genome shotgun (WGS) entry which is preliminary data.</text>
</comment>
<dbReference type="PANTHER" id="PTHR33840">
    <property type="match status" value="1"/>
</dbReference>
<gene>
    <name evidence="2" type="ORF">PLUA15_350013</name>
</gene>
<sequence length="459" mass="50360">MSITYQRGKSVMSNSSNTGGVLRVGVFFDGTANNQYNSESGQARLAQGLTIDAASSYGGVPTNIALLHQHYPVQPAFEADGRRVTSLYISGIGTTTGQADTRFPAQTYGRGSTGVVGKAQEAHARLLHCLLEAVKALPSRALQRLELDIFGFSRGAAAARHFANEVQATRFDTRLALAPGFNCEINFIGLFDTVAAMGGLVDLGDISDDVNPGLNLYLGPDSARQVVQMSARDELRRNFALTRIAPQWPMDVAVPGAHADVGGGYAPYMLEQVFLTRWETNLVSPGTAPRLTRAWKTTAAQLPFWQAKDLLDERDPAALLEIRTASHQQGTRRDPLQRVQAAIYMQRRVDGHLSRVYLRVMHALAIEHGVPFMALSDRPEIRLPEELLPIADKIQEQWSSGRIALTSEEERLLRQRYIHQSANWNAAIGEGLGALDKAFFNLPQEGGRLVYDQRLPSLA</sequence>
<dbReference type="EMBL" id="OBKZ01000029">
    <property type="protein sequence ID" value="SOB53443.1"/>
    <property type="molecule type" value="Genomic_DNA"/>
</dbReference>
<protein>
    <recommendedName>
        <fullName evidence="1">T6SS Phospholipase effector Tle1-like catalytic domain-containing protein</fullName>
    </recommendedName>
</protein>
<organism evidence="2 3">
    <name type="scientific">Pseudomonas lundensis</name>
    <dbReference type="NCBI Taxonomy" id="86185"/>
    <lineage>
        <taxon>Bacteria</taxon>
        <taxon>Pseudomonadati</taxon>
        <taxon>Pseudomonadota</taxon>
        <taxon>Gammaproteobacteria</taxon>
        <taxon>Pseudomonadales</taxon>
        <taxon>Pseudomonadaceae</taxon>
        <taxon>Pseudomonas</taxon>
    </lineage>
</organism>
<evidence type="ECO:0000313" key="3">
    <source>
        <dbReference type="Proteomes" id="UP000219564"/>
    </source>
</evidence>
<accession>A0AAX2H9W0</accession>
<dbReference type="Proteomes" id="UP000219564">
    <property type="component" value="Unassembled WGS sequence"/>
</dbReference>
<evidence type="ECO:0000259" key="1">
    <source>
        <dbReference type="Pfam" id="PF09994"/>
    </source>
</evidence>
<dbReference type="PANTHER" id="PTHR33840:SF1">
    <property type="entry name" value="TLE1 PHOSPHOLIPASE DOMAIN-CONTAINING PROTEIN"/>
    <property type="match status" value="1"/>
</dbReference>
<reference evidence="2 3" key="1">
    <citation type="submission" date="2017-08" db="EMBL/GenBank/DDBJ databases">
        <authorList>
            <person name="Chaillou S."/>
        </authorList>
    </citation>
    <scope>NUCLEOTIDE SEQUENCE [LARGE SCALE GENOMIC DNA]</scope>
    <source>
        <strain evidence="2 3">MFPA15A1205</strain>
    </source>
</reference>
<name>A0AAX2H9W0_9PSED</name>
<dbReference type="Pfam" id="PF09994">
    <property type="entry name" value="T6SS_Tle1-like_cat"/>
    <property type="match status" value="1"/>
</dbReference>
<evidence type="ECO:0000313" key="2">
    <source>
        <dbReference type="EMBL" id="SOB53443.1"/>
    </source>
</evidence>
<feature type="domain" description="T6SS Phospholipase effector Tle1-like catalytic" evidence="1">
    <location>
        <begin position="182"/>
        <end position="268"/>
    </location>
</feature>